<feature type="transmembrane region" description="Helical" evidence="1">
    <location>
        <begin position="36"/>
        <end position="58"/>
    </location>
</feature>
<feature type="transmembrane region" description="Helical" evidence="1">
    <location>
        <begin position="103"/>
        <end position="122"/>
    </location>
</feature>
<evidence type="ECO:0000313" key="3">
    <source>
        <dbReference type="Proteomes" id="UP001472677"/>
    </source>
</evidence>
<name>A0ABR2BU19_9ROSI</name>
<dbReference type="Proteomes" id="UP001472677">
    <property type="component" value="Unassembled WGS sequence"/>
</dbReference>
<comment type="caution">
    <text evidence="2">The sequence shown here is derived from an EMBL/GenBank/DDBJ whole genome shotgun (WGS) entry which is preliminary data.</text>
</comment>
<feature type="transmembrane region" description="Helical" evidence="1">
    <location>
        <begin position="176"/>
        <end position="209"/>
    </location>
</feature>
<accession>A0ABR2BU19</accession>
<proteinExistence type="predicted"/>
<dbReference type="PANTHER" id="PTHR33133:SF51">
    <property type="entry name" value="THH1_TOM1_TOM3 DOMAIN-CONTAINING PROTEIN"/>
    <property type="match status" value="1"/>
</dbReference>
<sequence>MATQQEEMQFLGFFGIYLEFFKLVISRWKIFTKTTLSLIIPMSFVYLLHLEVFSLFFGKIMDNVNELDETRSPTKFMKLHDLISFQGALFCLFNLGYFTLYLIFSLLSTAAVVYTVACIYTARELTFGKVMSVVPRVWKRLMVTFLCISATMVVYLVVAIFVFISCAVLLIHTDLFHFQAVLVVVLVLFLVGLIFMTVIWELASVVSVLEEAYGFEAMMKSTNLIKGKLCVAIVIFVKLTVGYAIIQIAFQTLVVDGSSLGMAKRVVYAILCFVSLSGINLFELVVKTVIYFVCKSYHHENIDKTVLWDHLEVYSGEYVPTKENDVQLQQCLV</sequence>
<evidence type="ECO:0000256" key="1">
    <source>
        <dbReference type="SAM" id="Phobius"/>
    </source>
</evidence>
<keyword evidence="1" id="KW-0812">Transmembrane</keyword>
<feature type="transmembrane region" description="Helical" evidence="1">
    <location>
        <begin position="229"/>
        <end position="254"/>
    </location>
</feature>
<protein>
    <submittedName>
        <fullName evidence="2">Uncharacterized protein</fullName>
    </submittedName>
</protein>
<feature type="transmembrane region" description="Helical" evidence="1">
    <location>
        <begin position="143"/>
        <end position="170"/>
    </location>
</feature>
<keyword evidence="3" id="KW-1185">Reference proteome</keyword>
<feature type="transmembrane region" description="Helical" evidence="1">
    <location>
        <begin position="266"/>
        <end position="294"/>
    </location>
</feature>
<keyword evidence="1" id="KW-0472">Membrane</keyword>
<gene>
    <name evidence="2" type="ORF">V6N12_055502</name>
</gene>
<dbReference type="PANTHER" id="PTHR33133">
    <property type="entry name" value="OS08G0107100 PROTEIN-RELATED"/>
    <property type="match status" value="1"/>
</dbReference>
<evidence type="ECO:0000313" key="2">
    <source>
        <dbReference type="EMBL" id="KAK8510575.1"/>
    </source>
</evidence>
<organism evidence="2 3">
    <name type="scientific">Hibiscus sabdariffa</name>
    <name type="common">roselle</name>
    <dbReference type="NCBI Taxonomy" id="183260"/>
    <lineage>
        <taxon>Eukaryota</taxon>
        <taxon>Viridiplantae</taxon>
        <taxon>Streptophyta</taxon>
        <taxon>Embryophyta</taxon>
        <taxon>Tracheophyta</taxon>
        <taxon>Spermatophyta</taxon>
        <taxon>Magnoliopsida</taxon>
        <taxon>eudicotyledons</taxon>
        <taxon>Gunneridae</taxon>
        <taxon>Pentapetalae</taxon>
        <taxon>rosids</taxon>
        <taxon>malvids</taxon>
        <taxon>Malvales</taxon>
        <taxon>Malvaceae</taxon>
        <taxon>Malvoideae</taxon>
        <taxon>Hibiscus</taxon>
    </lineage>
</organism>
<keyword evidence="1" id="KW-1133">Transmembrane helix</keyword>
<dbReference type="EMBL" id="JBBPBM010000084">
    <property type="protein sequence ID" value="KAK8510575.1"/>
    <property type="molecule type" value="Genomic_DNA"/>
</dbReference>
<reference evidence="2 3" key="1">
    <citation type="journal article" date="2024" name="G3 (Bethesda)">
        <title>Genome assembly of Hibiscus sabdariffa L. provides insights into metabolisms of medicinal natural products.</title>
        <authorList>
            <person name="Kim T."/>
        </authorList>
    </citation>
    <scope>NUCLEOTIDE SEQUENCE [LARGE SCALE GENOMIC DNA]</scope>
    <source>
        <strain evidence="2">TK-2024</strain>
        <tissue evidence="2">Old leaves</tissue>
    </source>
</reference>